<dbReference type="Proteomes" id="UP000805193">
    <property type="component" value="Unassembled WGS sequence"/>
</dbReference>
<proteinExistence type="predicted"/>
<organism evidence="1 2">
    <name type="scientific">Ixodes persulcatus</name>
    <name type="common">Taiga tick</name>
    <dbReference type="NCBI Taxonomy" id="34615"/>
    <lineage>
        <taxon>Eukaryota</taxon>
        <taxon>Metazoa</taxon>
        <taxon>Ecdysozoa</taxon>
        <taxon>Arthropoda</taxon>
        <taxon>Chelicerata</taxon>
        <taxon>Arachnida</taxon>
        <taxon>Acari</taxon>
        <taxon>Parasitiformes</taxon>
        <taxon>Ixodida</taxon>
        <taxon>Ixodoidea</taxon>
        <taxon>Ixodidae</taxon>
        <taxon>Ixodinae</taxon>
        <taxon>Ixodes</taxon>
    </lineage>
</organism>
<sequence length="139" mass="15171">MVLRRLNYHLEAVDAFSDCFSGFRRHRSTADSIADLTTTMKEAKERGWSTATVFLDVRKAFDTFPHDTIFTALQNLGITARFLSYIPAFVTERTLRVRVGNTYSTPRGITAGVPQGSVLSPLLFSIAIASLPSAAGVGA</sequence>
<dbReference type="EMBL" id="JABSTQ010000511">
    <property type="protein sequence ID" value="KAG0445345.1"/>
    <property type="molecule type" value="Genomic_DNA"/>
</dbReference>
<protein>
    <submittedName>
        <fullName evidence="1">Uncharacterized protein</fullName>
    </submittedName>
</protein>
<evidence type="ECO:0000313" key="2">
    <source>
        <dbReference type="Proteomes" id="UP000805193"/>
    </source>
</evidence>
<name>A0AC60R078_IXOPE</name>
<accession>A0AC60R078</accession>
<reference evidence="1 2" key="1">
    <citation type="journal article" date="2020" name="Cell">
        <title>Large-Scale Comparative Analyses of Tick Genomes Elucidate Their Genetic Diversity and Vector Capacities.</title>
        <authorList>
            <consortium name="Tick Genome and Microbiome Consortium (TIGMIC)"/>
            <person name="Jia N."/>
            <person name="Wang J."/>
            <person name="Shi W."/>
            <person name="Du L."/>
            <person name="Sun Y."/>
            <person name="Zhan W."/>
            <person name="Jiang J.F."/>
            <person name="Wang Q."/>
            <person name="Zhang B."/>
            <person name="Ji P."/>
            <person name="Bell-Sakyi L."/>
            <person name="Cui X.M."/>
            <person name="Yuan T.T."/>
            <person name="Jiang B.G."/>
            <person name="Yang W.F."/>
            <person name="Lam T.T."/>
            <person name="Chang Q.C."/>
            <person name="Ding S.J."/>
            <person name="Wang X.J."/>
            <person name="Zhu J.G."/>
            <person name="Ruan X.D."/>
            <person name="Zhao L."/>
            <person name="Wei J.T."/>
            <person name="Ye R.Z."/>
            <person name="Que T.C."/>
            <person name="Du C.H."/>
            <person name="Zhou Y.H."/>
            <person name="Cheng J.X."/>
            <person name="Dai P.F."/>
            <person name="Guo W.B."/>
            <person name="Han X.H."/>
            <person name="Huang E.J."/>
            <person name="Li L.F."/>
            <person name="Wei W."/>
            <person name="Gao Y.C."/>
            <person name="Liu J.Z."/>
            <person name="Shao H.Z."/>
            <person name="Wang X."/>
            <person name="Wang C.C."/>
            <person name="Yang T.C."/>
            <person name="Huo Q.B."/>
            <person name="Li W."/>
            <person name="Chen H.Y."/>
            <person name="Chen S.E."/>
            <person name="Zhou L.G."/>
            <person name="Ni X.B."/>
            <person name="Tian J.H."/>
            <person name="Sheng Y."/>
            <person name="Liu T."/>
            <person name="Pan Y.S."/>
            <person name="Xia L.Y."/>
            <person name="Li J."/>
            <person name="Zhao F."/>
            <person name="Cao W.C."/>
        </authorList>
    </citation>
    <scope>NUCLEOTIDE SEQUENCE [LARGE SCALE GENOMIC DNA]</scope>
    <source>
        <strain evidence="1">Iper-2018</strain>
    </source>
</reference>
<keyword evidence="2" id="KW-1185">Reference proteome</keyword>
<comment type="caution">
    <text evidence="1">The sequence shown here is derived from an EMBL/GenBank/DDBJ whole genome shotgun (WGS) entry which is preliminary data.</text>
</comment>
<evidence type="ECO:0000313" key="1">
    <source>
        <dbReference type="EMBL" id="KAG0445345.1"/>
    </source>
</evidence>
<gene>
    <name evidence="1" type="ORF">HPB47_016411</name>
</gene>